<dbReference type="GO" id="GO:0033540">
    <property type="term" value="P:fatty acid beta-oxidation using acyl-CoA oxidase"/>
    <property type="evidence" value="ECO:0007669"/>
    <property type="project" value="TreeGrafter"/>
</dbReference>
<proteinExistence type="predicted"/>
<dbReference type="InterPro" id="IPR055060">
    <property type="entry name" value="ACOX_C_alpha1"/>
</dbReference>
<dbReference type="OrthoDB" id="286343at2759"/>
<dbReference type="InterPro" id="IPR012258">
    <property type="entry name" value="Acyl-CoA_oxidase"/>
</dbReference>
<dbReference type="GO" id="GO:0005504">
    <property type="term" value="F:fatty acid binding"/>
    <property type="evidence" value="ECO:0007669"/>
    <property type="project" value="TreeGrafter"/>
</dbReference>
<accession>A0A8S1L147</accession>
<dbReference type="EMBL" id="CAJJDN010000010">
    <property type="protein sequence ID" value="CAD8056544.1"/>
    <property type="molecule type" value="Genomic_DNA"/>
</dbReference>
<organism evidence="2 3">
    <name type="scientific">Paramecium sonneborni</name>
    <dbReference type="NCBI Taxonomy" id="65129"/>
    <lineage>
        <taxon>Eukaryota</taxon>
        <taxon>Sar</taxon>
        <taxon>Alveolata</taxon>
        <taxon>Ciliophora</taxon>
        <taxon>Intramacronucleata</taxon>
        <taxon>Oligohymenophorea</taxon>
        <taxon>Peniculida</taxon>
        <taxon>Parameciidae</taxon>
        <taxon>Paramecium</taxon>
    </lineage>
</organism>
<sequence length="599" mass="70302">MNSEDFQVSKQSLTYLIYRGQPQFQMFQEFKKFIQEAPEIQPQIIHSSQNLNEQHNLDLAQIDKLNKFVQSKGGLYQAESYVQYFGDFVSPNVQRFFQIQLLNLRILKTITPNKELQNLLAQANTLKVSLSLLSNEQAFTGSLQLTKLSTIIQFENNQANLYSQEGIYKIGNNYQGKFGTHALVTCKNQDKFYLALLQLKDNKVKEKWLGKTISIYQNYAIQFEGSKVIKYVELNQEDLELIDQWESYQGFEDCQISLREIMKLTDICYKYCSMRKQFRTTEDKTERPILTYQVTLTRLINAISFAVMFYISAQEARKEFFQDIFMKKPRRQVSKKFVDFFSLYITEHCVYVAEQLRDVFGGFGFLRISGVPQIQEKLIWLSSFYKNNRIQKLNDYLNVILDIEKNKQVVLFYLGQYFMGDPVSMLRELGPLTLGNVSNPFHVFGYHVAKIKEKLLQQEHLKYSYSAYQFSQLTFELFASQKFFSLLAFRRYRASNFILDRLLLNQNFISLSLMETNLSNINFIKQQIGQNAQELLTVLNILIDSYEFEHYGILLGQTDQEKFYGKLIHASKNENNRNIEQVVNEIRKPVLDLFNRSGL</sequence>
<gene>
    <name evidence="2" type="ORF">PSON_ATCC_30995.1.T0100291</name>
</gene>
<evidence type="ECO:0000313" key="3">
    <source>
        <dbReference type="Proteomes" id="UP000692954"/>
    </source>
</evidence>
<reference evidence="2" key="1">
    <citation type="submission" date="2021-01" db="EMBL/GenBank/DDBJ databases">
        <authorList>
            <consortium name="Genoscope - CEA"/>
            <person name="William W."/>
        </authorList>
    </citation>
    <scope>NUCLEOTIDE SEQUENCE</scope>
</reference>
<dbReference type="GO" id="GO:0071949">
    <property type="term" value="F:FAD binding"/>
    <property type="evidence" value="ECO:0007669"/>
    <property type="project" value="InterPro"/>
</dbReference>
<comment type="caution">
    <text evidence="2">The sequence shown here is derived from an EMBL/GenBank/DDBJ whole genome shotgun (WGS) entry which is preliminary data.</text>
</comment>
<feature type="domain" description="Acyl-CoA oxidase C-alpha1" evidence="1">
    <location>
        <begin position="259"/>
        <end position="379"/>
    </location>
</feature>
<protein>
    <recommendedName>
        <fullName evidence="1">Acyl-CoA oxidase C-alpha1 domain-containing protein</fullName>
    </recommendedName>
</protein>
<dbReference type="GO" id="GO:0005777">
    <property type="term" value="C:peroxisome"/>
    <property type="evidence" value="ECO:0007669"/>
    <property type="project" value="InterPro"/>
</dbReference>
<dbReference type="Proteomes" id="UP000692954">
    <property type="component" value="Unassembled WGS sequence"/>
</dbReference>
<keyword evidence="3" id="KW-1185">Reference proteome</keyword>
<dbReference type="Pfam" id="PF22924">
    <property type="entry name" value="ACOX_C_alpha1"/>
    <property type="match status" value="1"/>
</dbReference>
<dbReference type="PANTHER" id="PTHR10909">
    <property type="entry name" value="ELECTRON TRANSPORT OXIDOREDUCTASE"/>
    <property type="match status" value="1"/>
</dbReference>
<dbReference type="GO" id="GO:0055088">
    <property type="term" value="P:lipid homeostasis"/>
    <property type="evidence" value="ECO:0007669"/>
    <property type="project" value="TreeGrafter"/>
</dbReference>
<evidence type="ECO:0000313" key="2">
    <source>
        <dbReference type="EMBL" id="CAD8056544.1"/>
    </source>
</evidence>
<dbReference type="GO" id="GO:0003997">
    <property type="term" value="F:acyl-CoA oxidase activity"/>
    <property type="evidence" value="ECO:0007669"/>
    <property type="project" value="InterPro"/>
</dbReference>
<dbReference type="AlphaFoldDB" id="A0A8S1L147"/>
<dbReference type="PANTHER" id="PTHR10909:SF250">
    <property type="entry name" value="PEROXISOMAL ACYL-COENZYME A OXIDASE 1"/>
    <property type="match status" value="1"/>
</dbReference>
<name>A0A8S1L147_9CILI</name>
<evidence type="ECO:0000259" key="1">
    <source>
        <dbReference type="Pfam" id="PF22924"/>
    </source>
</evidence>